<dbReference type="Proteomes" id="UP000287124">
    <property type="component" value="Unassembled WGS sequence"/>
</dbReference>
<accession>A0A430LTA0</accession>
<gene>
    <name evidence="2" type="ORF">BHE90_006559</name>
</gene>
<comment type="caution">
    <text evidence="2">The sequence shown here is derived from an EMBL/GenBank/DDBJ whole genome shotgun (WGS) entry which is preliminary data.</text>
</comment>
<dbReference type="EMBL" id="MIKF01000084">
    <property type="protein sequence ID" value="RTE78947.1"/>
    <property type="molecule type" value="Genomic_DNA"/>
</dbReference>
<keyword evidence="3" id="KW-1185">Reference proteome</keyword>
<feature type="region of interest" description="Disordered" evidence="1">
    <location>
        <begin position="1"/>
        <end position="22"/>
    </location>
</feature>
<sequence length="355" mass="41625">MSTTMPNEEHHSSENPRSAARKAEFRRLSQLQKKLDMFYKITEWDDKFMEGFSIIRGSPFNIDDDDPIDLDPRFFLPGPVESMEHGIHITNQTNYTDYCRWPKFQPIDHHLRRQEDQKYANAVSREDRTARWHHYDSRIQGDVDEAGENAAFCMEAGKVGSSWQRHYHVKDSRRLSRYKIWFSRRDGQPGWDFWRSGEYYRWSPGSDEMDDRNPNLPHAVATVFDSSRPLQQGMLRSELRVAVGLLKEQIRRASVYIDHCFYPVLVISFHGRFSARITQAYVQNDKVVIRPSRLIDLYTPVISPEVRLVIRWLNSRPVGNTRFPISEAKRFDDPVAIEVEAKDVKSMPSEMIAVQ</sequence>
<evidence type="ECO:0000313" key="2">
    <source>
        <dbReference type="EMBL" id="RTE78947.1"/>
    </source>
</evidence>
<reference evidence="2 3" key="1">
    <citation type="submission" date="2017-06" db="EMBL/GenBank/DDBJ databases">
        <title>Comparative genomic analysis of Ambrosia Fusariam Clade fungi.</title>
        <authorList>
            <person name="Stajich J.E."/>
            <person name="Carrillo J."/>
            <person name="Kijimoto T."/>
            <person name="Eskalen A."/>
            <person name="O'Donnell K."/>
            <person name="Kasson M."/>
        </authorList>
    </citation>
    <scope>NUCLEOTIDE SEQUENCE [LARGE SCALE GENOMIC DNA]</scope>
    <source>
        <strain evidence="2 3">UCR1854</strain>
    </source>
</reference>
<evidence type="ECO:0000256" key="1">
    <source>
        <dbReference type="SAM" id="MobiDB-lite"/>
    </source>
</evidence>
<evidence type="ECO:0000313" key="3">
    <source>
        <dbReference type="Proteomes" id="UP000287124"/>
    </source>
</evidence>
<proteinExistence type="predicted"/>
<organism evidence="2 3">
    <name type="scientific">Fusarium euwallaceae</name>
    <dbReference type="NCBI Taxonomy" id="1147111"/>
    <lineage>
        <taxon>Eukaryota</taxon>
        <taxon>Fungi</taxon>
        <taxon>Dikarya</taxon>
        <taxon>Ascomycota</taxon>
        <taxon>Pezizomycotina</taxon>
        <taxon>Sordariomycetes</taxon>
        <taxon>Hypocreomycetidae</taxon>
        <taxon>Hypocreales</taxon>
        <taxon>Nectriaceae</taxon>
        <taxon>Fusarium</taxon>
        <taxon>Fusarium solani species complex</taxon>
    </lineage>
</organism>
<dbReference type="AlphaFoldDB" id="A0A430LTA0"/>
<name>A0A430LTA0_9HYPO</name>
<protein>
    <submittedName>
        <fullName evidence="2">Uncharacterized protein</fullName>
    </submittedName>
</protein>